<accession>A0A915D8H7</accession>
<name>A0A915D8H7_9BILA</name>
<reference evidence="3" key="1">
    <citation type="submission" date="2022-11" db="UniProtKB">
        <authorList>
            <consortium name="WormBaseParasite"/>
        </authorList>
    </citation>
    <scope>IDENTIFICATION</scope>
</reference>
<keyword evidence="1" id="KW-0472">Membrane</keyword>
<evidence type="ECO:0000256" key="1">
    <source>
        <dbReference type="SAM" id="Phobius"/>
    </source>
</evidence>
<keyword evidence="2" id="KW-1185">Reference proteome</keyword>
<feature type="transmembrane region" description="Helical" evidence="1">
    <location>
        <begin position="123"/>
        <end position="156"/>
    </location>
</feature>
<dbReference type="AlphaFoldDB" id="A0A915D8H7"/>
<keyword evidence="1" id="KW-1133">Transmembrane helix</keyword>
<evidence type="ECO:0000313" key="3">
    <source>
        <dbReference type="WBParaSite" id="jg16667.1"/>
    </source>
</evidence>
<dbReference type="Proteomes" id="UP000887574">
    <property type="component" value="Unplaced"/>
</dbReference>
<keyword evidence="1" id="KW-0812">Transmembrane</keyword>
<protein>
    <submittedName>
        <fullName evidence="3">Uncharacterized protein</fullName>
    </submittedName>
</protein>
<sequence length="200" mass="22009">MPAGLTPIFVSAFIFFCSKMSGCLARLCVSTLALLVLFTATSIAQDAQPVCSANQLFNGQICTCAPGYFSSANEESKARCEDECEEVYFSFFTYGACVKGLFDRVGKEKQPACNLKCGMRVRLWAAIGVFCTFAAAVATLIFTLPMCIATCASCLHSRKASKHSKRVFAETVQQQPNKEQQMQTMSYNPYGAYWPYYGRA</sequence>
<dbReference type="WBParaSite" id="jg16667.1">
    <property type="protein sequence ID" value="jg16667.1"/>
    <property type="gene ID" value="jg16667"/>
</dbReference>
<organism evidence="2 3">
    <name type="scientific">Ditylenchus dipsaci</name>
    <dbReference type="NCBI Taxonomy" id="166011"/>
    <lineage>
        <taxon>Eukaryota</taxon>
        <taxon>Metazoa</taxon>
        <taxon>Ecdysozoa</taxon>
        <taxon>Nematoda</taxon>
        <taxon>Chromadorea</taxon>
        <taxon>Rhabditida</taxon>
        <taxon>Tylenchina</taxon>
        <taxon>Tylenchomorpha</taxon>
        <taxon>Sphaerularioidea</taxon>
        <taxon>Anguinidae</taxon>
        <taxon>Anguininae</taxon>
        <taxon>Ditylenchus</taxon>
    </lineage>
</organism>
<evidence type="ECO:0000313" key="2">
    <source>
        <dbReference type="Proteomes" id="UP000887574"/>
    </source>
</evidence>
<proteinExistence type="predicted"/>